<reference evidence="3 4" key="1">
    <citation type="submission" date="2020-02" db="EMBL/GenBank/DDBJ databases">
        <title>Complete Genome Sequence of Lactobacillus sp. NFFJ11 Isolated from animal feed.</title>
        <authorList>
            <person name="Jung J.Y."/>
        </authorList>
    </citation>
    <scope>NUCLEOTIDE SEQUENCE [LARGE SCALE GENOMIC DNA]</scope>
    <source>
        <strain evidence="3 4">NFFJ11</strain>
    </source>
</reference>
<dbReference type="PROSITE" id="PS51462">
    <property type="entry name" value="NUDIX"/>
    <property type="match status" value="1"/>
</dbReference>
<evidence type="ECO:0000259" key="2">
    <source>
        <dbReference type="PROSITE" id="PS51462"/>
    </source>
</evidence>
<evidence type="ECO:0000313" key="3">
    <source>
        <dbReference type="EMBL" id="QMT85318.1"/>
    </source>
</evidence>
<name>A0A7L7L1I9_9LACO</name>
<organism evidence="3 4">
    <name type="scientific">Companilactobacillus pabuli</name>
    <dbReference type="NCBI Taxonomy" id="2714036"/>
    <lineage>
        <taxon>Bacteria</taxon>
        <taxon>Bacillati</taxon>
        <taxon>Bacillota</taxon>
        <taxon>Bacilli</taxon>
        <taxon>Lactobacillales</taxon>
        <taxon>Lactobacillaceae</taxon>
        <taxon>Companilactobacillus</taxon>
    </lineage>
</organism>
<accession>A0A7L7L1I9</accession>
<dbReference type="Gene3D" id="3.90.79.10">
    <property type="entry name" value="Nucleoside Triphosphate Pyrophosphohydrolase"/>
    <property type="match status" value="1"/>
</dbReference>
<comment type="similarity">
    <text evidence="1">Belongs to the Nudix hydrolase family.</text>
</comment>
<dbReference type="Proteomes" id="UP000514410">
    <property type="component" value="Chromosome"/>
</dbReference>
<dbReference type="SUPFAM" id="SSF55811">
    <property type="entry name" value="Nudix"/>
    <property type="match status" value="1"/>
</dbReference>
<evidence type="ECO:0000256" key="1">
    <source>
        <dbReference type="ARBA" id="ARBA00005582"/>
    </source>
</evidence>
<protein>
    <submittedName>
        <fullName evidence="3">NUDIX domain-containing protein</fullName>
    </submittedName>
</protein>
<dbReference type="AlphaFoldDB" id="A0A7L7L1I9"/>
<dbReference type="EMBL" id="CP049366">
    <property type="protein sequence ID" value="QMT85318.1"/>
    <property type="molecule type" value="Genomic_DNA"/>
</dbReference>
<dbReference type="Gene3D" id="6.10.250.1120">
    <property type="match status" value="1"/>
</dbReference>
<proteinExistence type="inferred from homology"/>
<dbReference type="Pfam" id="PF00293">
    <property type="entry name" value="NUDIX"/>
    <property type="match status" value="1"/>
</dbReference>
<dbReference type="InterPro" id="IPR059176">
    <property type="entry name" value="UDP-X_N"/>
</dbReference>
<dbReference type="InterPro" id="IPR000086">
    <property type="entry name" value="NUDIX_hydrolase_dom"/>
</dbReference>
<dbReference type="Pfam" id="PF12535">
    <property type="entry name" value="Nudix_N"/>
    <property type="match status" value="1"/>
</dbReference>
<feature type="domain" description="Nudix hydrolase" evidence="2">
    <location>
        <begin position="68"/>
        <end position="203"/>
    </location>
</feature>
<dbReference type="KEGG" id="cpab:G6534_03645"/>
<evidence type="ECO:0000313" key="4">
    <source>
        <dbReference type="Proteomes" id="UP000514410"/>
    </source>
</evidence>
<keyword evidence="4" id="KW-1185">Reference proteome</keyword>
<sequence>MKMDDIELLIEKLQAIAQTGKHYSKDVFDRERYDQLEDVSKQLITKLVKNPSQKRLNIFFDADTGYVTPKVDIRAATFRDNKILLVREKSSGEWSIPGGWGDVGYSAAEIAVKETFEEAGIKVKPKRMIAIKDMQKNHYPKKNLNYVYKLFFECIPTEDDIHSGVETSDVRYFTLDEALKLNLSLARNMPDDFKRAFACHKADNWETYFD</sequence>
<dbReference type="PANTHER" id="PTHR43736">
    <property type="entry name" value="ADP-RIBOSE PYROPHOSPHATASE"/>
    <property type="match status" value="1"/>
</dbReference>
<gene>
    <name evidence="3" type="ORF">G6534_03645</name>
</gene>
<dbReference type="PANTHER" id="PTHR43736:SF1">
    <property type="entry name" value="DIHYDRONEOPTERIN TRIPHOSPHATE DIPHOSPHATASE"/>
    <property type="match status" value="1"/>
</dbReference>
<dbReference type="InterPro" id="IPR015797">
    <property type="entry name" value="NUDIX_hydrolase-like_dom_sf"/>
</dbReference>